<sequence>MKKIIIFLLTLLPLSTFAQDVWERPQDTKQEVKKPKQNEFNQDDAKYLAGTVPEIDGKVVFTLDLNLPGRSAQDIYERVYTLLDRMAKEENQFKGSGITLINKRDHIIAAHYKEWLIFTNNFISLDRTELSYTIIAKCADNHLHLTLSRISYSYEKNRNTGFDTTAEKWITDAVALNKRKTRLSKGSAKFRRKTIDRKDEIFSAITNALK</sequence>
<evidence type="ECO:0000259" key="2">
    <source>
        <dbReference type="Pfam" id="PF14730"/>
    </source>
</evidence>
<accession>U2MLV9</accession>
<comment type="caution">
    <text evidence="3">The sequence shown here is derived from an EMBL/GenBank/DDBJ whole genome shotgun (WGS) entry which is preliminary data.</text>
</comment>
<keyword evidence="1" id="KW-0732">Signal</keyword>
<dbReference type="AlphaFoldDB" id="U2MLV9"/>
<feature type="chain" id="PRO_5004632726" evidence="1">
    <location>
        <begin position="19"/>
        <end position="210"/>
    </location>
</feature>
<name>U2MLV9_9BACT</name>
<reference evidence="3 4" key="1">
    <citation type="submission" date="2013-08" db="EMBL/GenBank/DDBJ databases">
        <authorList>
            <person name="Durkin A.S."/>
            <person name="Haft D.R."/>
            <person name="McCorrison J."/>
            <person name="Torralba M."/>
            <person name="Gillis M."/>
            <person name="Haft D.H."/>
            <person name="Methe B."/>
            <person name="Sutton G."/>
            <person name="Nelson K.E."/>
        </authorList>
    </citation>
    <scope>NUCLEOTIDE SEQUENCE [LARGE SCALE GENOMIC DNA]</scope>
    <source>
        <strain evidence="3 4">F0068</strain>
    </source>
</reference>
<evidence type="ECO:0000313" key="3">
    <source>
        <dbReference type="EMBL" id="ERK00234.1"/>
    </source>
</evidence>
<gene>
    <name evidence="3" type="ORF">HMPREF1218_1354</name>
</gene>
<dbReference type="EMBL" id="AWET01000038">
    <property type="protein sequence ID" value="ERK00234.1"/>
    <property type="molecule type" value="Genomic_DNA"/>
</dbReference>
<dbReference type="RefSeq" id="WP_021584313.1">
    <property type="nucleotide sequence ID" value="NZ_AWET01000038.1"/>
</dbReference>
<dbReference type="PATRIC" id="fig|1081904.3.peg.1744"/>
<feature type="signal peptide" evidence="1">
    <location>
        <begin position="1"/>
        <end position="18"/>
    </location>
</feature>
<evidence type="ECO:0000313" key="4">
    <source>
        <dbReference type="Proteomes" id="UP000016600"/>
    </source>
</evidence>
<proteinExistence type="predicted"/>
<dbReference type="Proteomes" id="UP000016600">
    <property type="component" value="Unassembled WGS sequence"/>
</dbReference>
<dbReference type="Gene3D" id="3.30.530.80">
    <property type="match status" value="1"/>
</dbReference>
<dbReference type="InterPro" id="IPR027823">
    <property type="entry name" value="DUF4468"/>
</dbReference>
<evidence type="ECO:0000256" key="1">
    <source>
        <dbReference type="SAM" id="SignalP"/>
    </source>
</evidence>
<keyword evidence="4" id="KW-1185">Reference proteome</keyword>
<dbReference type="CDD" id="cd12190">
    <property type="entry name" value="Bacova_04320_like"/>
    <property type="match status" value="1"/>
</dbReference>
<feature type="domain" description="DUF4468" evidence="2">
    <location>
        <begin position="61"/>
        <end position="152"/>
    </location>
</feature>
<dbReference type="Pfam" id="PF14730">
    <property type="entry name" value="DUF4468"/>
    <property type="match status" value="1"/>
</dbReference>
<organism evidence="3 4">
    <name type="scientific">Hoylesella pleuritidis F0068</name>
    <dbReference type="NCBI Taxonomy" id="1081904"/>
    <lineage>
        <taxon>Bacteria</taxon>
        <taxon>Pseudomonadati</taxon>
        <taxon>Bacteroidota</taxon>
        <taxon>Bacteroidia</taxon>
        <taxon>Bacteroidales</taxon>
        <taxon>Prevotellaceae</taxon>
        <taxon>Hoylesella</taxon>
    </lineage>
</organism>
<protein>
    <submittedName>
        <fullName evidence="3">TBP-like domain protein</fullName>
    </submittedName>
</protein>